<evidence type="ECO:0000313" key="1">
    <source>
        <dbReference type="EMBL" id="BBO75862.1"/>
    </source>
</evidence>
<dbReference type="Proteomes" id="UP000427769">
    <property type="component" value="Chromosome"/>
</dbReference>
<evidence type="ECO:0000313" key="2">
    <source>
        <dbReference type="Proteomes" id="UP000427769"/>
    </source>
</evidence>
<proteinExistence type="predicted"/>
<sequence length="150" mass="17321">MAFTRYYYSSSNFSYAQGMGVLDDHDLYLHVLTSQIEMKEWKRIRRLVDCRSIQGIEKITFQGLQRACEIQVEEYGDRDYRCAILINADKHRTLAEFAAHMLRSGNLKINVIEDGMDAALEWLGYDESTAGYLKGKIKRNVRVFGNGLPK</sequence>
<protein>
    <recommendedName>
        <fullName evidence="3">STAS/SEC14 domain-containing protein</fullName>
    </recommendedName>
</protein>
<dbReference type="EMBL" id="AP021875">
    <property type="protein sequence ID" value="BBO75862.1"/>
    <property type="molecule type" value="Genomic_DNA"/>
</dbReference>
<gene>
    <name evidence="1" type="ORF">DSCW_32790</name>
</gene>
<evidence type="ECO:0008006" key="3">
    <source>
        <dbReference type="Google" id="ProtNLM"/>
    </source>
</evidence>
<reference evidence="1 2" key="1">
    <citation type="submission" date="2019-11" db="EMBL/GenBank/DDBJ databases">
        <title>Comparative genomics of hydrocarbon-degrading Desulfosarcina strains.</title>
        <authorList>
            <person name="Watanabe M."/>
            <person name="Kojima H."/>
            <person name="Fukui M."/>
        </authorList>
    </citation>
    <scope>NUCLEOTIDE SEQUENCE [LARGE SCALE GENOMIC DNA]</scope>
    <source>
        <strain evidence="1 2">PP31</strain>
    </source>
</reference>
<name>A0A5K7Z1M1_9BACT</name>
<dbReference type="KEGG" id="dwd:DSCW_32790"/>
<dbReference type="AlphaFoldDB" id="A0A5K7Z1M1"/>
<accession>A0A5K7Z1M1</accession>
<organism evidence="1 2">
    <name type="scientific">Desulfosarcina widdelii</name>
    <dbReference type="NCBI Taxonomy" id="947919"/>
    <lineage>
        <taxon>Bacteria</taxon>
        <taxon>Pseudomonadati</taxon>
        <taxon>Thermodesulfobacteriota</taxon>
        <taxon>Desulfobacteria</taxon>
        <taxon>Desulfobacterales</taxon>
        <taxon>Desulfosarcinaceae</taxon>
        <taxon>Desulfosarcina</taxon>
    </lineage>
</organism>
<keyword evidence="2" id="KW-1185">Reference proteome</keyword>